<keyword evidence="8" id="KW-1185">Reference proteome</keyword>
<evidence type="ECO:0000256" key="6">
    <source>
        <dbReference type="HAMAP-Rule" id="MF_01915"/>
    </source>
</evidence>
<comment type="similarity">
    <text evidence="6">Belongs to the LptC family.</text>
</comment>
<dbReference type="GO" id="GO:0043165">
    <property type="term" value="P:Gram-negative-bacterium-type cell outer membrane assembly"/>
    <property type="evidence" value="ECO:0007669"/>
    <property type="project" value="UniProtKB-UniRule"/>
</dbReference>
<dbReference type="GO" id="GO:0030288">
    <property type="term" value="C:outer membrane-bounded periplasmic space"/>
    <property type="evidence" value="ECO:0007669"/>
    <property type="project" value="TreeGrafter"/>
</dbReference>
<dbReference type="Gene3D" id="2.60.450.10">
    <property type="entry name" value="Lipopolysaccharide (LPS) transport protein A like domain"/>
    <property type="match status" value="1"/>
</dbReference>
<keyword evidence="1 6" id="KW-1003">Cell membrane</keyword>
<evidence type="ECO:0000256" key="4">
    <source>
        <dbReference type="ARBA" id="ARBA00022989"/>
    </source>
</evidence>
<accession>A0AAV3U715</accession>
<dbReference type="GO" id="GO:0017089">
    <property type="term" value="F:glycolipid transfer activity"/>
    <property type="evidence" value="ECO:0007669"/>
    <property type="project" value="TreeGrafter"/>
</dbReference>
<gene>
    <name evidence="6" type="primary">lptC</name>
    <name evidence="7" type="ORF">GCM10025791_37010</name>
</gene>
<evidence type="ECO:0000256" key="5">
    <source>
        <dbReference type="ARBA" id="ARBA00023136"/>
    </source>
</evidence>
<dbReference type="AlphaFoldDB" id="A0AAV3U715"/>
<name>A0AAV3U715_9ALTE</name>
<comment type="subunit">
    <text evidence="6">Component of the lipopolysaccharide transport and assembly complex. Interacts with LptA and the LptBFG transporter complex.</text>
</comment>
<dbReference type="InterPro" id="IPR026265">
    <property type="entry name" value="LptC"/>
</dbReference>
<dbReference type="Proteomes" id="UP001409585">
    <property type="component" value="Unassembled WGS sequence"/>
</dbReference>
<reference evidence="8" key="1">
    <citation type="journal article" date="2019" name="Int. J. Syst. Evol. Microbiol.">
        <title>The Global Catalogue of Microorganisms (GCM) 10K type strain sequencing project: providing services to taxonomists for standard genome sequencing and annotation.</title>
        <authorList>
            <consortium name="The Broad Institute Genomics Platform"/>
            <consortium name="The Broad Institute Genome Sequencing Center for Infectious Disease"/>
            <person name="Wu L."/>
            <person name="Ma J."/>
        </authorList>
    </citation>
    <scope>NUCLEOTIDE SEQUENCE [LARGE SCALE GENOMIC DNA]</scope>
    <source>
        <strain evidence="8">JCM 19134</strain>
    </source>
</reference>
<comment type="subcellular location">
    <subcellularLocation>
        <location evidence="6">Cell inner membrane</location>
        <topology evidence="6">Single-pass membrane protein</topology>
    </subcellularLocation>
</comment>
<proteinExistence type="inferred from homology"/>
<dbReference type="InterPro" id="IPR052363">
    <property type="entry name" value="LPS_export_LptC"/>
</dbReference>
<dbReference type="InterPro" id="IPR010664">
    <property type="entry name" value="LipoPS_assembly_LptC-rel"/>
</dbReference>
<organism evidence="7 8">
    <name type="scientific">Halioxenophilus aromaticivorans</name>
    <dbReference type="NCBI Taxonomy" id="1306992"/>
    <lineage>
        <taxon>Bacteria</taxon>
        <taxon>Pseudomonadati</taxon>
        <taxon>Pseudomonadota</taxon>
        <taxon>Gammaproteobacteria</taxon>
        <taxon>Alteromonadales</taxon>
        <taxon>Alteromonadaceae</taxon>
        <taxon>Halioxenophilus</taxon>
    </lineage>
</organism>
<keyword evidence="2 6" id="KW-0997">Cell inner membrane</keyword>
<comment type="caution">
    <text evidence="7">The sequence shown here is derived from an EMBL/GenBank/DDBJ whole genome shotgun (WGS) entry which is preliminary data.</text>
</comment>
<keyword evidence="4 6" id="KW-1133">Transmembrane helix</keyword>
<evidence type="ECO:0000256" key="3">
    <source>
        <dbReference type="ARBA" id="ARBA00022692"/>
    </source>
</evidence>
<comment type="function">
    <text evidence="6">Involved in the assembly of lipopolysaccharide (LPS). Required for the translocation of LPS from the inner membrane to the outer membrane. Facilitates the transfer of LPS from the inner membrane to the periplasmic protein LptA. Could be a docking site for LptA.</text>
</comment>
<keyword evidence="3 6" id="KW-0812">Transmembrane</keyword>
<evidence type="ECO:0000313" key="8">
    <source>
        <dbReference type="Proteomes" id="UP001409585"/>
    </source>
</evidence>
<evidence type="ECO:0000256" key="2">
    <source>
        <dbReference type="ARBA" id="ARBA00022519"/>
    </source>
</evidence>
<evidence type="ECO:0000313" key="7">
    <source>
        <dbReference type="EMBL" id="GAA4952774.1"/>
    </source>
</evidence>
<dbReference type="RefSeq" id="WP_345425960.1">
    <property type="nucleotide sequence ID" value="NZ_AP031496.1"/>
</dbReference>
<dbReference type="EMBL" id="BAABLX010000029">
    <property type="protein sequence ID" value="GAA4952774.1"/>
    <property type="molecule type" value="Genomic_DNA"/>
</dbReference>
<keyword evidence="5 6" id="KW-0472">Membrane</keyword>
<protein>
    <recommendedName>
        <fullName evidence="6">Lipopolysaccharide export system protein LptC</fullName>
    </recommendedName>
</protein>
<dbReference type="Pfam" id="PF06835">
    <property type="entry name" value="LptC"/>
    <property type="match status" value="1"/>
</dbReference>
<dbReference type="NCBIfam" id="TIGR04409">
    <property type="entry name" value="LptC_YrbK"/>
    <property type="match status" value="1"/>
</dbReference>
<dbReference type="PANTHER" id="PTHR37481">
    <property type="entry name" value="LIPOPOLYSACCHARIDE EXPORT SYSTEM PROTEIN LPTC"/>
    <property type="match status" value="1"/>
</dbReference>
<dbReference type="PANTHER" id="PTHR37481:SF1">
    <property type="entry name" value="LIPOPOLYSACCHARIDE EXPORT SYSTEM PROTEIN LPTC"/>
    <property type="match status" value="1"/>
</dbReference>
<dbReference type="GO" id="GO:0015221">
    <property type="term" value="F:lipopolysaccharide transmembrane transporter activity"/>
    <property type="evidence" value="ECO:0007669"/>
    <property type="project" value="InterPro"/>
</dbReference>
<sequence>MARRLLTLALVAVLVIAAVLLVDNPTLEEPQQQAPQQNTPGAIITAATTRQYDANGQLQYVLQVDRAEQYFRFNQQDKPLATSRGYTDLSSPRLVLHSDSNPQPWHFSADHGRTENNGNLITLWGNVVAEQALAGGGQYRIETSRLRVEPLLQQATSQQPVTIRSPQGLGNSTGMSIDMPQQTVTLNSQVKATYEAK</sequence>
<dbReference type="GO" id="GO:0005886">
    <property type="term" value="C:plasma membrane"/>
    <property type="evidence" value="ECO:0007669"/>
    <property type="project" value="UniProtKB-SubCell"/>
</dbReference>
<evidence type="ECO:0000256" key="1">
    <source>
        <dbReference type="ARBA" id="ARBA00022475"/>
    </source>
</evidence>
<dbReference type="HAMAP" id="MF_01915">
    <property type="entry name" value="LPS_assembly_LptC"/>
    <property type="match status" value="1"/>
</dbReference>